<feature type="domain" description="Urease accessory protein UreH-like transmembrane" evidence="2">
    <location>
        <begin position="13"/>
        <end position="214"/>
    </location>
</feature>
<evidence type="ECO:0000313" key="3">
    <source>
        <dbReference type="EMBL" id="SCX80762.1"/>
    </source>
</evidence>
<evidence type="ECO:0000313" key="4">
    <source>
        <dbReference type="Proteomes" id="UP000183104"/>
    </source>
</evidence>
<proteinExistence type="predicted"/>
<dbReference type="STRING" id="381306.AN478_09400"/>
<gene>
    <name evidence="3" type="ORF">SAMN05661077_0524</name>
</gene>
<keyword evidence="4" id="KW-1185">Reference proteome</keyword>
<reference evidence="4" key="1">
    <citation type="submission" date="2016-10" db="EMBL/GenBank/DDBJ databases">
        <authorList>
            <person name="Varghese N."/>
        </authorList>
    </citation>
    <scope>NUCLEOTIDE SEQUENCE [LARGE SCALE GENOMIC DNA]</scope>
    <source>
        <strain evidence="4">HL 19</strain>
    </source>
</reference>
<accession>A0A0P9EDA7</accession>
<feature type="transmembrane region" description="Helical" evidence="1">
    <location>
        <begin position="204"/>
        <end position="222"/>
    </location>
</feature>
<dbReference type="RefSeq" id="WP_054966339.1">
    <property type="nucleotide sequence ID" value="NZ_FMUN01000001.1"/>
</dbReference>
<feature type="transmembrane region" description="Helical" evidence="1">
    <location>
        <begin position="159"/>
        <end position="183"/>
    </location>
</feature>
<evidence type="ECO:0000256" key="1">
    <source>
        <dbReference type="SAM" id="Phobius"/>
    </source>
</evidence>
<keyword evidence="1" id="KW-0812">Transmembrane</keyword>
<evidence type="ECO:0000259" key="2">
    <source>
        <dbReference type="Pfam" id="PF13386"/>
    </source>
</evidence>
<feature type="transmembrane region" description="Helical" evidence="1">
    <location>
        <begin position="83"/>
        <end position="102"/>
    </location>
</feature>
<name>A0A0P9EDA7_9GAMM</name>
<keyword evidence="1" id="KW-0472">Membrane</keyword>
<dbReference type="AlphaFoldDB" id="A0A0P9EDA7"/>
<sequence length="223" mass="22227">MTVETAALGVPAALAMGLAFGAGPCNVACLPYLGPVFTAAVREAGGGWRVMVPFSLGRWTGYALLGLASGGVGRALVEGLEAAPVHLLLGMATTLVGLTLLGRRPRSRSVCRPVAAADAPGRPPGYRGGLFLMGAGMALNPCLPLATLLLAAASTGSPWAGLGLGAAFGAGAVAVPALVFGLGMAHLGGQLREHLGSPRRVEQASALLLMGLGIITAMGWVTP</sequence>
<dbReference type="OrthoDB" id="5294350at2"/>
<organism evidence="3 4">
    <name type="scientific">Thiohalorhabdus denitrificans</name>
    <dbReference type="NCBI Taxonomy" id="381306"/>
    <lineage>
        <taxon>Bacteria</taxon>
        <taxon>Pseudomonadati</taxon>
        <taxon>Pseudomonadota</taxon>
        <taxon>Gammaproteobacteria</taxon>
        <taxon>Thiohalorhabdales</taxon>
        <taxon>Thiohalorhabdaceae</taxon>
        <taxon>Thiohalorhabdus</taxon>
    </lineage>
</organism>
<keyword evidence="1" id="KW-1133">Transmembrane helix</keyword>
<protein>
    <submittedName>
        <fullName evidence="3">Thiol:disulfide interchange protein DsbD</fullName>
    </submittedName>
</protein>
<dbReference type="Proteomes" id="UP000183104">
    <property type="component" value="Unassembled WGS sequence"/>
</dbReference>
<dbReference type="InterPro" id="IPR039447">
    <property type="entry name" value="UreH-like_TM_dom"/>
</dbReference>
<dbReference type="EMBL" id="FMUN01000001">
    <property type="protein sequence ID" value="SCX80762.1"/>
    <property type="molecule type" value="Genomic_DNA"/>
</dbReference>
<feature type="transmembrane region" description="Helical" evidence="1">
    <location>
        <begin position="130"/>
        <end position="153"/>
    </location>
</feature>
<dbReference type="Pfam" id="PF13386">
    <property type="entry name" value="DsbD_2"/>
    <property type="match status" value="1"/>
</dbReference>